<accession>A0A2N5Y138</accession>
<organism evidence="2 3">
    <name type="scientific">Kineobactrum sediminis</name>
    <dbReference type="NCBI Taxonomy" id="1905677"/>
    <lineage>
        <taxon>Bacteria</taxon>
        <taxon>Pseudomonadati</taxon>
        <taxon>Pseudomonadota</taxon>
        <taxon>Gammaproteobacteria</taxon>
        <taxon>Cellvibrionales</taxon>
        <taxon>Halieaceae</taxon>
        <taxon>Kineobactrum</taxon>
    </lineage>
</organism>
<keyword evidence="2" id="KW-0808">Transferase</keyword>
<feature type="domain" description="Methyltransferase type 11" evidence="1">
    <location>
        <begin position="76"/>
        <end position="124"/>
    </location>
</feature>
<dbReference type="Pfam" id="PF08241">
    <property type="entry name" value="Methyltransf_11"/>
    <property type="match status" value="1"/>
</dbReference>
<dbReference type="EMBL" id="PKLZ01000008">
    <property type="protein sequence ID" value="PLW82105.1"/>
    <property type="molecule type" value="Genomic_DNA"/>
</dbReference>
<dbReference type="Proteomes" id="UP000234845">
    <property type="component" value="Unassembled WGS sequence"/>
</dbReference>
<name>A0A2N5Y138_9GAMM</name>
<dbReference type="AlphaFoldDB" id="A0A2N5Y138"/>
<dbReference type="Gene3D" id="3.40.50.150">
    <property type="entry name" value="Vaccinia Virus protein VP39"/>
    <property type="match status" value="1"/>
</dbReference>
<dbReference type="GO" id="GO:0032259">
    <property type="term" value="P:methylation"/>
    <property type="evidence" value="ECO:0007669"/>
    <property type="project" value="UniProtKB-KW"/>
</dbReference>
<protein>
    <submittedName>
        <fullName evidence="2">Class I SAM-dependent methyltransferase</fullName>
    </submittedName>
</protein>
<proteinExistence type="predicted"/>
<keyword evidence="2" id="KW-0489">Methyltransferase</keyword>
<dbReference type="SUPFAM" id="SSF53335">
    <property type="entry name" value="S-adenosyl-L-methionine-dependent methyltransferases"/>
    <property type="match status" value="1"/>
</dbReference>
<evidence type="ECO:0000259" key="1">
    <source>
        <dbReference type="Pfam" id="PF08241"/>
    </source>
</evidence>
<dbReference type="CDD" id="cd02440">
    <property type="entry name" value="AdoMet_MTases"/>
    <property type="match status" value="1"/>
</dbReference>
<evidence type="ECO:0000313" key="2">
    <source>
        <dbReference type="EMBL" id="PLW82105.1"/>
    </source>
</evidence>
<evidence type="ECO:0000313" key="3">
    <source>
        <dbReference type="Proteomes" id="UP000234845"/>
    </source>
</evidence>
<sequence>MMGECSDILTELESWYQTDQGLNLQASLQSALEPILDTAFGYHLVQVGHTRQQPLCNNSRIHHRAYIAPQGGQHISLVAEAAELPLESESVDVVVAHHCLEFSAQPHQVLRELHRVLTPQGQLLLIGFNPYSLLGMVQRLRGLVGNSLWQEQHAVGRTRLLDWLRLLGFEQENCHFLSPLPVGGSGSGARLAGRLNAWSERHKLPLGGVYVMHAVKQVGGSARPVRRARSRPRLIGLSVPAATPRQGDHAA</sequence>
<comment type="caution">
    <text evidence="2">The sequence shown here is derived from an EMBL/GenBank/DDBJ whole genome shotgun (WGS) entry which is preliminary data.</text>
</comment>
<dbReference type="InterPro" id="IPR013216">
    <property type="entry name" value="Methyltransf_11"/>
</dbReference>
<dbReference type="GO" id="GO:0008757">
    <property type="term" value="F:S-adenosylmethionine-dependent methyltransferase activity"/>
    <property type="evidence" value="ECO:0007669"/>
    <property type="project" value="InterPro"/>
</dbReference>
<gene>
    <name evidence="2" type="ORF">CWI75_09915</name>
</gene>
<dbReference type="InterPro" id="IPR029063">
    <property type="entry name" value="SAM-dependent_MTases_sf"/>
</dbReference>
<keyword evidence="3" id="KW-1185">Reference proteome</keyword>
<reference evidence="3" key="1">
    <citation type="submission" date="2017-11" db="EMBL/GenBank/DDBJ databases">
        <title>The draft genome sequence of Chromatocurvus sp. F02.</title>
        <authorList>
            <person name="Du Z.-J."/>
            <person name="Chang Y.-Q."/>
        </authorList>
    </citation>
    <scope>NUCLEOTIDE SEQUENCE [LARGE SCALE GENOMIC DNA]</scope>
    <source>
        <strain evidence="3">F02</strain>
    </source>
</reference>